<evidence type="ECO:0000259" key="5">
    <source>
        <dbReference type="Pfam" id="PF24883"/>
    </source>
</evidence>
<proteinExistence type="predicted"/>
<dbReference type="Pfam" id="PF24883">
    <property type="entry name" value="NPHP3_N"/>
    <property type="match status" value="1"/>
</dbReference>
<dbReference type="InterPro" id="IPR054471">
    <property type="entry name" value="GPIID_WHD"/>
</dbReference>
<dbReference type="Proteomes" id="UP001338125">
    <property type="component" value="Unassembled WGS sequence"/>
</dbReference>
<dbReference type="InterPro" id="IPR027417">
    <property type="entry name" value="P-loop_NTPase"/>
</dbReference>
<dbReference type="Gene3D" id="2.130.10.10">
    <property type="entry name" value="YVTN repeat-like/Quinoprotein amine dehydrogenase"/>
    <property type="match status" value="2"/>
</dbReference>
<dbReference type="InterPro" id="IPR001680">
    <property type="entry name" value="WD40_rpt"/>
</dbReference>
<feature type="domain" description="GPI inositol-deacylase winged helix" evidence="4">
    <location>
        <begin position="396"/>
        <end position="486"/>
    </location>
</feature>
<dbReference type="InterPro" id="IPR015943">
    <property type="entry name" value="WD40/YVTN_repeat-like_dom_sf"/>
</dbReference>
<accession>A0ABR0SCL4</accession>
<dbReference type="SMART" id="SM00320">
    <property type="entry name" value="WD40"/>
    <property type="match status" value="7"/>
</dbReference>
<evidence type="ECO:0000313" key="6">
    <source>
        <dbReference type="EMBL" id="KAK5989535.1"/>
    </source>
</evidence>
<dbReference type="InterPro" id="IPR056884">
    <property type="entry name" value="NPHP3-like_N"/>
</dbReference>
<keyword evidence="1" id="KW-0677">Repeat</keyword>
<dbReference type="SUPFAM" id="SSF82171">
    <property type="entry name" value="DPP6 N-terminal domain-like"/>
    <property type="match status" value="1"/>
</dbReference>
<dbReference type="SUPFAM" id="SSF50998">
    <property type="entry name" value="Quinoprotein alcohol dehydrogenase-like"/>
    <property type="match status" value="1"/>
</dbReference>
<protein>
    <submittedName>
        <fullName evidence="6">Vegetative incompatibility HET-E-1-like protein</fullName>
    </submittedName>
</protein>
<dbReference type="Pfam" id="PF22939">
    <property type="entry name" value="WHD_GPIID"/>
    <property type="match status" value="1"/>
</dbReference>
<gene>
    <name evidence="6" type="ORF">PT974_11062</name>
</gene>
<feature type="repeat" description="WD" evidence="2">
    <location>
        <begin position="1030"/>
        <end position="1071"/>
    </location>
</feature>
<dbReference type="InterPro" id="IPR011047">
    <property type="entry name" value="Quinoprotein_ADH-like_sf"/>
</dbReference>
<keyword evidence="2" id="KW-0853">WD repeat</keyword>
<dbReference type="Pfam" id="PF00400">
    <property type="entry name" value="WD40"/>
    <property type="match status" value="1"/>
</dbReference>
<organism evidence="6 7">
    <name type="scientific">Cladobotryum mycophilum</name>
    <dbReference type="NCBI Taxonomy" id="491253"/>
    <lineage>
        <taxon>Eukaryota</taxon>
        <taxon>Fungi</taxon>
        <taxon>Dikarya</taxon>
        <taxon>Ascomycota</taxon>
        <taxon>Pezizomycotina</taxon>
        <taxon>Sordariomycetes</taxon>
        <taxon>Hypocreomycetidae</taxon>
        <taxon>Hypocreales</taxon>
        <taxon>Hypocreaceae</taxon>
        <taxon>Cladobotryum</taxon>
    </lineage>
</organism>
<dbReference type="SUPFAM" id="SSF52540">
    <property type="entry name" value="P-loop containing nucleoside triphosphate hydrolases"/>
    <property type="match status" value="1"/>
</dbReference>
<dbReference type="PROSITE" id="PS50082">
    <property type="entry name" value="WD_REPEATS_2"/>
    <property type="match status" value="1"/>
</dbReference>
<evidence type="ECO:0000256" key="1">
    <source>
        <dbReference type="ARBA" id="ARBA00022737"/>
    </source>
</evidence>
<keyword evidence="7" id="KW-1185">Reference proteome</keyword>
<comment type="caution">
    <text evidence="6">The sequence shown here is derived from an EMBL/GenBank/DDBJ whole genome shotgun (WGS) entry which is preliminary data.</text>
</comment>
<dbReference type="PANTHER" id="PTHR10039">
    <property type="entry name" value="AMELOGENIN"/>
    <property type="match status" value="1"/>
</dbReference>
<evidence type="ECO:0000256" key="2">
    <source>
        <dbReference type="PROSITE-ProRule" id="PRU00221"/>
    </source>
</evidence>
<reference evidence="6 7" key="1">
    <citation type="submission" date="2024-01" db="EMBL/GenBank/DDBJ databases">
        <title>Complete genome of Cladobotryum mycophilum ATHUM6906.</title>
        <authorList>
            <person name="Christinaki A.C."/>
            <person name="Myridakis A.I."/>
            <person name="Kouvelis V.N."/>
        </authorList>
    </citation>
    <scope>NUCLEOTIDE SEQUENCE [LARGE SCALE GENOMIC DNA]</scope>
    <source>
        <strain evidence="6 7">ATHUM6906</strain>
    </source>
</reference>
<evidence type="ECO:0000259" key="4">
    <source>
        <dbReference type="Pfam" id="PF22939"/>
    </source>
</evidence>
<feature type="domain" description="Nephrocystin 3-like N-terminal" evidence="5">
    <location>
        <begin position="131"/>
        <end position="293"/>
    </location>
</feature>
<evidence type="ECO:0000256" key="3">
    <source>
        <dbReference type="SAM" id="MobiDB-lite"/>
    </source>
</evidence>
<sequence length="1344" mass="149000">MRSSGTLQSINDEFRQFSGEVELWSFYETQKISTHGFNVLVVDPESATLGYREEKQIPMNADHRSISKFDSPSDPNYLILRNALASTIDNLTKSSPPVPDRDLIEYVAEYLGVSGYTDDDLVTVQDSRMEGTCEWLNATRLYTKWKDTQLAPAPILWITGQPAAGKSVLAGFAIDDLIAGGATCSYYFFKHGDKTKSRLSFGLRCLAFQMACRNNDIRSKIIELQNDKVKIDLENERSIWRSVFESGILQVKTSLQYWVIDGLDECSNPAPLIEAMLTKLDKSTPLRILLTSRENTNLLRSFSGLGAHQFQREIIPLEGTLPDIERFVMAKAKSLNLQNDEDRNSLARKIIDKSNGSFLWTRLVLEELSNCYSEEDMSQVLNEVPHGMESLYNRALETIAKASRGQKLAQAILTWVVCVTRPLSVEELEGALELDLKDKFHNLAGNITALCAQLVIIDKFGKVQMVHETAREFLLNEDLQSEFAVNKSEGNARIARACLQYLTGDEMKPPRTGKRNPGAHRSGFPSYSCTEFSSHLAAAKPQAINILTLVDKFLTSNVLTWIEMTASMKTLSPMVRVARNLRTYLNSCVVELSPLRHDLQVIRSWSTDLQRIAAKFSNALLVSPAAIYSTIIPFCPTESAIHRTVLHGRKLSIKGLSDTQWDDRLCCIDFRQGQTSALAYGEDFFAIGFTGGQIRLYHSHSCQEYRTLSHAETVKCIRFKDKSDLMAASGLAIIQVWNVRTGQLLHTLQSLRKCITLAFDGSQLLAASDKNVLSSWDLNDEAVEKPKRPWKGSGSNGPASSINRPPTAFSIAISHQMLAVSYTGMPIKLWDLADDAYYGTCGKKTPTGETSTHVVTALVLNPNPSVPLLAASYLDGELAIIDPFNDVEMEKQHVNCHTLSASPDGRLLAGASGGGVIQIFEFDTLRLLYKVRSTNIYIKQLVFSQDGLHLADLRGSQCNVWKPPVLLGESIDDDISVGTSTTIVETSSSSSRAEIMVMAFISIEGGLLCGKADGSVCLYDPTTGDELQILYAHKAAVRCIAWMPHRKIVLSICASNKVFAWSLELSSISRLVTKSSMLESRLEAGSAVVRLLASSTSDRFIISSRNSDHFWSVSGGEEKSEICEGMDAIRIWTQHPHSQTHIACVKSSTIHLYSWRDWSTVVSIHTDLNLGSLHLKSAFTYTNGPVVLEMHEPDGSAETKQLYLLDLASQHGFSSETLPRVSQLRLTPGNTFEEGGQGLTGILTTECMTTKLGFIVDRIAHVIGINMGRSMVFLDVNSWVCSMDLTTKTHNTRTYTRHFFVPYDWFAGTRDPISIVHKGDVLFAKNGEVAIIKGGLGFVDIVQI</sequence>
<dbReference type="PANTHER" id="PTHR10039:SF16">
    <property type="entry name" value="GPI INOSITOL-DEACYLASE"/>
    <property type="match status" value="1"/>
</dbReference>
<evidence type="ECO:0000313" key="7">
    <source>
        <dbReference type="Proteomes" id="UP001338125"/>
    </source>
</evidence>
<feature type="region of interest" description="Disordered" evidence="3">
    <location>
        <begin position="784"/>
        <end position="803"/>
    </location>
</feature>
<dbReference type="EMBL" id="JAVFKD010000015">
    <property type="protein sequence ID" value="KAK5989535.1"/>
    <property type="molecule type" value="Genomic_DNA"/>
</dbReference>
<name>A0ABR0SCL4_9HYPO</name>